<reference evidence="1 2" key="1">
    <citation type="journal article" date="2019" name="Int. J. Syst. Evol. Microbiol.">
        <title>The Global Catalogue of Microorganisms (GCM) 10K type strain sequencing project: providing services to taxonomists for standard genome sequencing and annotation.</title>
        <authorList>
            <consortium name="The Broad Institute Genomics Platform"/>
            <consortium name="The Broad Institute Genome Sequencing Center for Infectious Disease"/>
            <person name="Wu L."/>
            <person name="Ma J."/>
        </authorList>
    </citation>
    <scope>NUCLEOTIDE SEQUENCE [LARGE SCALE GENOMIC DNA]</scope>
    <source>
        <strain evidence="1 2">JCM 14545</strain>
    </source>
</reference>
<comment type="caution">
    <text evidence="1">The sequence shown here is derived from an EMBL/GenBank/DDBJ whole genome shotgun (WGS) entry which is preliminary data.</text>
</comment>
<protein>
    <submittedName>
        <fullName evidence="1">Uncharacterized protein</fullName>
    </submittedName>
</protein>
<accession>A0ABN2SB91</accession>
<dbReference type="RefSeq" id="WP_344429120.1">
    <property type="nucleotide sequence ID" value="NZ_BAAANN010000038.1"/>
</dbReference>
<keyword evidence="2" id="KW-1185">Reference proteome</keyword>
<dbReference type="Proteomes" id="UP001501116">
    <property type="component" value="Unassembled WGS sequence"/>
</dbReference>
<gene>
    <name evidence="1" type="ORF">GCM10009754_70950</name>
</gene>
<dbReference type="EMBL" id="BAAANN010000038">
    <property type="protein sequence ID" value="GAA1983573.1"/>
    <property type="molecule type" value="Genomic_DNA"/>
</dbReference>
<name>A0ABN2SB91_9PSEU</name>
<sequence>MEIPDGWGARFARMFAVIEQWQARIEQEPLTPSAGSSLAADDTTFPSLPASSAAYNGLVAAIEHLDFFRAALTATRTLYPVAYYTVLRSALMGSAQAVWVLAPRQRSTRVENALRIAVDSYNQERKLINDITNLTAEQQVIADRNLATLSTRLSAAAAAADALGVNGATVANWTLNMTTVIKEAIALAFPENTADSGRVRESSGMLWRSQSGHAHGTPYSRLSLIRDGDLVRRPDGTAYARSTSPIEHIGLAAAAPTLLVSEAWRLYDLRCKA</sequence>
<proteinExistence type="predicted"/>
<organism evidence="1 2">
    <name type="scientific">Amycolatopsis minnesotensis</name>
    <dbReference type="NCBI Taxonomy" id="337894"/>
    <lineage>
        <taxon>Bacteria</taxon>
        <taxon>Bacillati</taxon>
        <taxon>Actinomycetota</taxon>
        <taxon>Actinomycetes</taxon>
        <taxon>Pseudonocardiales</taxon>
        <taxon>Pseudonocardiaceae</taxon>
        <taxon>Amycolatopsis</taxon>
    </lineage>
</organism>
<evidence type="ECO:0000313" key="1">
    <source>
        <dbReference type="EMBL" id="GAA1983573.1"/>
    </source>
</evidence>
<evidence type="ECO:0000313" key="2">
    <source>
        <dbReference type="Proteomes" id="UP001501116"/>
    </source>
</evidence>